<name>A0A4D6KXB6_VIGUN</name>
<dbReference type="EMBL" id="CP039345">
    <property type="protein sequence ID" value="QCD79171.1"/>
    <property type="molecule type" value="Genomic_DNA"/>
</dbReference>
<proteinExistence type="predicted"/>
<evidence type="ECO:0000313" key="1">
    <source>
        <dbReference type="EMBL" id="QCD79171.1"/>
    </source>
</evidence>
<dbReference type="Proteomes" id="UP000501690">
    <property type="component" value="Linkage Group LG1"/>
</dbReference>
<sequence>MATPSLTRIRVSLSHSSPTKLLRDDGCDCRFPATKARWWKRRSVLKNAVQMWCWSRCVKLPWFVRVSSPMAHGGSNSTLQWRGGDSCALVVVELLVREAHGGGTARWCRMFQWMHIRIRLAGAVVLRWLFSDGEVQGFTVMQSGSWPAWCCSWWMVVAEQWLPASMDDGGSHAARGEIRVSHGRDGR</sequence>
<keyword evidence="2" id="KW-1185">Reference proteome</keyword>
<gene>
    <name evidence="1" type="ORF">DEO72_LG1g2810</name>
</gene>
<dbReference type="AlphaFoldDB" id="A0A4D6KXB6"/>
<organism evidence="1 2">
    <name type="scientific">Vigna unguiculata</name>
    <name type="common">Cowpea</name>
    <dbReference type="NCBI Taxonomy" id="3917"/>
    <lineage>
        <taxon>Eukaryota</taxon>
        <taxon>Viridiplantae</taxon>
        <taxon>Streptophyta</taxon>
        <taxon>Embryophyta</taxon>
        <taxon>Tracheophyta</taxon>
        <taxon>Spermatophyta</taxon>
        <taxon>Magnoliopsida</taxon>
        <taxon>eudicotyledons</taxon>
        <taxon>Gunneridae</taxon>
        <taxon>Pentapetalae</taxon>
        <taxon>rosids</taxon>
        <taxon>fabids</taxon>
        <taxon>Fabales</taxon>
        <taxon>Fabaceae</taxon>
        <taxon>Papilionoideae</taxon>
        <taxon>50 kb inversion clade</taxon>
        <taxon>NPAAA clade</taxon>
        <taxon>indigoferoid/millettioid clade</taxon>
        <taxon>Phaseoleae</taxon>
        <taxon>Vigna</taxon>
    </lineage>
</organism>
<reference evidence="1 2" key="1">
    <citation type="submission" date="2019-04" db="EMBL/GenBank/DDBJ databases">
        <title>An improved genome assembly and genetic linkage map for asparagus bean, Vigna unguiculata ssp. sesquipedialis.</title>
        <authorList>
            <person name="Xia Q."/>
            <person name="Zhang R."/>
            <person name="Dong Y."/>
        </authorList>
    </citation>
    <scope>NUCLEOTIDE SEQUENCE [LARGE SCALE GENOMIC DNA]</scope>
    <source>
        <tissue evidence="1">Leaf</tissue>
    </source>
</reference>
<evidence type="ECO:0000313" key="2">
    <source>
        <dbReference type="Proteomes" id="UP000501690"/>
    </source>
</evidence>
<accession>A0A4D6KXB6</accession>
<protein>
    <submittedName>
        <fullName evidence="1">Uncharacterized protein</fullName>
    </submittedName>
</protein>